<dbReference type="Proteomes" id="UP001431572">
    <property type="component" value="Chromosome 1"/>
</dbReference>
<dbReference type="EMBL" id="CP128399">
    <property type="protein sequence ID" value="WJW66987.1"/>
    <property type="molecule type" value="Genomic_DNA"/>
</dbReference>
<dbReference type="PROSITE" id="PS51257">
    <property type="entry name" value="PROKAR_LIPOPROTEIN"/>
    <property type="match status" value="1"/>
</dbReference>
<evidence type="ECO:0000313" key="3">
    <source>
        <dbReference type="EMBL" id="WJW66987.1"/>
    </source>
</evidence>
<dbReference type="Proteomes" id="UP000521676">
    <property type="component" value="Unassembled WGS sequence"/>
</dbReference>
<keyword evidence="5" id="KW-1185">Reference proteome</keyword>
<evidence type="ECO:0000256" key="1">
    <source>
        <dbReference type="SAM" id="MobiDB-lite"/>
    </source>
</evidence>
<organism evidence="2 4">
    <name type="scientific">Candidatus Chlorohelix allophototropha</name>
    <dbReference type="NCBI Taxonomy" id="3003348"/>
    <lineage>
        <taxon>Bacteria</taxon>
        <taxon>Bacillati</taxon>
        <taxon>Chloroflexota</taxon>
        <taxon>Chloroflexia</taxon>
        <taxon>Candidatus Chloroheliales</taxon>
        <taxon>Candidatus Chloroheliaceae</taxon>
        <taxon>Candidatus Chlorohelix</taxon>
    </lineage>
</organism>
<sequence length="478" mass="52096">MQRINSQFLILLILILILLLGLSSCGEEKNPTVPVVVVTHAVFTPTVTPQPLTPLPTLVFATPTLIPISSPTPFPTPTYRPTSTPETKPLPTPPPFTIAKPDQLANSIAAWLNKQPDALPSKDPAIAKNRLRDLLLNWNAIGLNSAVEAADLDGDGQPELVATVAESWSEVPTIQRDAGFLLLLKGNKNQWSASFLRSRTLKLDAEEDFLHPQLEKIIDLTGDKLPDIVFSELICGSNTCILRLHAVSWNNGKFTDLTPDVPSMPTAQLSIEQNPVVGTLPALILIGGTINSPSAGLQRTRSEYWRWDAASKSVKLAETRFATSFFLYHRVLDGNAALDKGDLNQAIDLYYGSLTDSTLKLWFVESQGTSEDAIQEREVLTAFARFRLGIAYGLKGDLERAKTVMEEASLKDGNYAGWAKAFNIAVSSGKFPSTTAAIAEGCATAINYSQQNRSLIEAMNRFGSANPVFKPENICPKL</sequence>
<reference evidence="2 4" key="1">
    <citation type="submission" date="2020-06" db="EMBL/GenBank/DDBJ databases">
        <title>Anoxygenic phototrophic Chloroflexota member uses a Type I reaction center.</title>
        <authorList>
            <person name="Tsuji J.M."/>
            <person name="Shaw N.A."/>
            <person name="Nagashima S."/>
            <person name="Venkiteswaran J."/>
            <person name="Schiff S.L."/>
            <person name="Hanada S."/>
            <person name="Tank M."/>
            <person name="Neufeld J.D."/>
        </authorList>
    </citation>
    <scope>NUCLEOTIDE SEQUENCE [LARGE SCALE GENOMIC DNA]</scope>
    <source>
        <strain evidence="2">L227-S17</strain>
    </source>
</reference>
<reference evidence="3" key="2">
    <citation type="journal article" date="2024" name="Nature">
        <title>Anoxygenic phototroph of the Chloroflexota uses a type I reaction centre.</title>
        <authorList>
            <person name="Tsuji J.M."/>
            <person name="Shaw N.A."/>
            <person name="Nagashima S."/>
            <person name="Venkiteswaran J.J."/>
            <person name="Schiff S.L."/>
            <person name="Watanabe T."/>
            <person name="Fukui M."/>
            <person name="Hanada S."/>
            <person name="Tank M."/>
            <person name="Neufeld J.D."/>
        </authorList>
    </citation>
    <scope>NUCLEOTIDE SEQUENCE</scope>
    <source>
        <strain evidence="3">L227-S17</strain>
    </source>
</reference>
<dbReference type="InterPro" id="IPR028994">
    <property type="entry name" value="Integrin_alpha_N"/>
</dbReference>
<evidence type="ECO:0000313" key="2">
    <source>
        <dbReference type="EMBL" id="NWJ45108.1"/>
    </source>
</evidence>
<feature type="region of interest" description="Disordered" evidence="1">
    <location>
        <begin position="71"/>
        <end position="92"/>
    </location>
</feature>
<gene>
    <name evidence="2" type="ORF">HXX08_04435</name>
    <name evidence="3" type="ORF">OZ401_000235</name>
</gene>
<name>A0A8T7LSV4_9CHLR</name>
<accession>A0A8T7LSV4</accession>
<dbReference type="RefSeq" id="WP_341468882.1">
    <property type="nucleotide sequence ID" value="NZ_CP128399.1"/>
</dbReference>
<proteinExistence type="predicted"/>
<evidence type="ECO:0000313" key="5">
    <source>
        <dbReference type="Proteomes" id="UP001431572"/>
    </source>
</evidence>
<protein>
    <recommendedName>
        <fullName evidence="6">Tetratricopeptide repeat protein</fullName>
    </recommendedName>
</protein>
<evidence type="ECO:0000313" key="4">
    <source>
        <dbReference type="Proteomes" id="UP000521676"/>
    </source>
</evidence>
<evidence type="ECO:0008006" key="6">
    <source>
        <dbReference type="Google" id="ProtNLM"/>
    </source>
</evidence>
<dbReference type="AlphaFoldDB" id="A0A8T7LSV4"/>
<dbReference type="SUPFAM" id="SSF69318">
    <property type="entry name" value="Integrin alpha N-terminal domain"/>
    <property type="match status" value="1"/>
</dbReference>
<dbReference type="EMBL" id="JACATZ010000001">
    <property type="protein sequence ID" value="NWJ45108.1"/>
    <property type="molecule type" value="Genomic_DNA"/>
</dbReference>